<dbReference type="Pfam" id="PF01323">
    <property type="entry name" value="DSBA"/>
    <property type="match status" value="1"/>
</dbReference>
<dbReference type="InterPro" id="IPR051924">
    <property type="entry name" value="GST_Kappa/NadH"/>
</dbReference>
<feature type="active site" description="Nucleophile" evidence="2">
    <location>
        <position position="15"/>
    </location>
</feature>
<dbReference type="AlphaFoldDB" id="A0A8J3E3D4"/>
<dbReference type="Gene3D" id="3.40.30.10">
    <property type="entry name" value="Glutaredoxin"/>
    <property type="match status" value="1"/>
</dbReference>
<comment type="similarity">
    <text evidence="1">Belongs to the GST superfamily. NadH family.</text>
</comment>
<organism evidence="4 5">
    <name type="scientific">Aliidongia dinghuensis</name>
    <dbReference type="NCBI Taxonomy" id="1867774"/>
    <lineage>
        <taxon>Bacteria</taxon>
        <taxon>Pseudomonadati</taxon>
        <taxon>Pseudomonadota</taxon>
        <taxon>Alphaproteobacteria</taxon>
        <taxon>Rhodospirillales</taxon>
        <taxon>Dongiaceae</taxon>
        <taxon>Aliidongia</taxon>
    </lineage>
</organism>
<evidence type="ECO:0000259" key="3">
    <source>
        <dbReference type="Pfam" id="PF01323"/>
    </source>
</evidence>
<sequence length="201" mass="22117">MPASKLVEYYFTPVSPWTYLGHERFLALTAAAGATIEYKPTDYGKVFPISDGLPLAKRAPQRQAYRLFELKRWSAHLGVPLNPQPKFFPVSADLASRMLCAAERNGDELDGLLTGIMRAIWVEERDVADAATLIAIADAAGLDGRALRAAAETEAVRAAYEAHTEDAIAAQVFGAPTYIYRGEPFWGQDRLDFLERALRAG</sequence>
<gene>
    <name evidence="4" type="ORF">GCM10011611_24410</name>
</gene>
<dbReference type="EMBL" id="BMJQ01000005">
    <property type="protein sequence ID" value="GGF17659.1"/>
    <property type="molecule type" value="Genomic_DNA"/>
</dbReference>
<dbReference type="SUPFAM" id="SSF52833">
    <property type="entry name" value="Thioredoxin-like"/>
    <property type="match status" value="1"/>
</dbReference>
<dbReference type="InterPro" id="IPR044087">
    <property type="entry name" value="NahD-like"/>
</dbReference>
<feature type="domain" description="DSBA-like thioredoxin" evidence="3">
    <location>
        <begin position="7"/>
        <end position="198"/>
    </location>
</feature>
<dbReference type="GO" id="GO:1901170">
    <property type="term" value="P:naphthalene catabolic process"/>
    <property type="evidence" value="ECO:0007669"/>
    <property type="project" value="InterPro"/>
</dbReference>
<name>A0A8J3E3D4_9PROT</name>
<keyword evidence="5" id="KW-1185">Reference proteome</keyword>
<accession>A0A8J3E3D4</accession>
<comment type="caution">
    <text evidence="4">The sequence shown here is derived from an EMBL/GenBank/DDBJ whole genome shotgun (WGS) entry which is preliminary data.</text>
</comment>
<dbReference type="PANTHER" id="PTHR42943:SF13">
    <property type="entry name" value="GLUTATHIONE S-TRANSFERASE KAPPA-RELATED"/>
    <property type="match status" value="1"/>
</dbReference>
<dbReference type="InterPro" id="IPR001853">
    <property type="entry name" value="DSBA-like_thioredoxin_dom"/>
</dbReference>
<evidence type="ECO:0000313" key="4">
    <source>
        <dbReference type="EMBL" id="GGF17659.1"/>
    </source>
</evidence>
<evidence type="ECO:0000256" key="2">
    <source>
        <dbReference type="PIRSR" id="PIRSR006386-1"/>
    </source>
</evidence>
<dbReference type="InterPro" id="IPR036249">
    <property type="entry name" value="Thioredoxin-like_sf"/>
</dbReference>
<protein>
    <recommendedName>
        <fullName evidence="1">2-hydroxychromene-2-carboxylate isomerase</fullName>
        <ecNumber evidence="1">5.99.1.4</ecNumber>
    </recommendedName>
</protein>
<dbReference type="GO" id="GO:0006749">
    <property type="term" value="P:glutathione metabolic process"/>
    <property type="evidence" value="ECO:0007669"/>
    <property type="project" value="TreeGrafter"/>
</dbReference>
<keyword evidence="1 4" id="KW-0413">Isomerase</keyword>
<evidence type="ECO:0000313" key="5">
    <source>
        <dbReference type="Proteomes" id="UP000646365"/>
    </source>
</evidence>
<dbReference type="GO" id="GO:0018845">
    <property type="term" value="F:2-hydroxychromene-2-carboxylate isomerase activity"/>
    <property type="evidence" value="ECO:0007669"/>
    <property type="project" value="UniProtKB-UniRule"/>
</dbReference>
<dbReference type="CDD" id="cd03022">
    <property type="entry name" value="DsbA_HCCA_Iso"/>
    <property type="match status" value="1"/>
</dbReference>
<dbReference type="InterPro" id="IPR014440">
    <property type="entry name" value="HCCAis_GSTk"/>
</dbReference>
<dbReference type="Proteomes" id="UP000646365">
    <property type="component" value="Unassembled WGS sequence"/>
</dbReference>
<dbReference type="RefSeq" id="WP_189045992.1">
    <property type="nucleotide sequence ID" value="NZ_BMJQ01000005.1"/>
</dbReference>
<evidence type="ECO:0000256" key="1">
    <source>
        <dbReference type="PIRNR" id="PIRNR006386"/>
    </source>
</evidence>
<comment type="catalytic activity">
    <reaction evidence="1">
        <text>2-hydroxychromene-2-carboxylate = (3E)-4-(2-hydroxyphenyl)-2-oxobut-3-enoate</text>
        <dbReference type="Rhea" id="RHEA:27401"/>
        <dbReference type="ChEBI" id="CHEBI:59350"/>
        <dbReference type="ChEBI" id="CHEBI:59353"/>
        <dbReference type="EC" id="5.99.1.4"/>
    </reaction>
</comment>
<dbReference type="EC" id="5.99.1.4" evidence="1"/>
<dbReference type="GO" id="GO:0004602">
    <property type="term" value="F:glutathione peroxidase activity"/>
    <property type="evidence" value="ECO:0007669"/>
    <property type="project" value="TreeGrafter"/>
</dbReference>
<proteinExistence type="inferred from homology"/>
<dbReference type="PIRSF" id="PIRSF006386">
    <property type="entry name" value="HCCAis_GSTk"/>
    <property type="match status" value="1"/>
</dbReference>
<reference evidence="4" key="2">
    <citation type="submission" date="2020-09" db="EMBL/GenBank/DDBJ databases">
        <authorList>
            <person name="Sun Q."/>
            <person name="Zhou Y."/>
        </authorList>
    </citation>
    <scope>NUCLEOTIDE SEQUENCE</scope>
    <source>
        <strain evidence="4">CGMCC 1.15725</strain>
    </source>
</reference>
<reference evidence="4" key="1">
    <citation type="journal article" date="2014" name="Int. J. Syst. Evol. Microbiol.">
        <title>Complete genome sequence of Corynebacterium casei LMG S-19264T (=DSM 44701T), isolated from a smear-ripened cheese.</title>
        <authorList>
            <consortium name="US DOE Joint Genome Institute (JGI-PGF)"/>
            <person name="Walter F."/>
            <person name="Albersmeier A."/>
            <person name="Kalinowski J."/>
            <person name="Ruckert C."/>
        </authorList>
    </citation>
    <scope>NUCLEOTIDE SEQUENCE</scope>
    <source>
        <strain evidence="4">CGMCC 1.15725</strain>
    </source>
</reference>
<dbReference type="PANTHER" id="PTHR42943">
    <property type="entry name" value="GLUTATHIONE S-TRANSFERASE KAPPA"/>
    <property type="match status" value="1"/>
</dbReference>
<dbReference type="GO" id="GO:0004364">
    <property type="term" value="F:glutathione transferase activity"/>
    <property type="evidence" value="ECO:0007669"/>
    <property type="project" value="TreeGrafter"/>
</dbReference>